<name>A0A9N9DFV2_9GLOM</name>
<proteinExistence type="predicted"/>
<accession>A0A9N9DFV2</accession>
<keyword evidence="3" id="KW-1185">Reference proteome</keyword>
<reference evidence="2" key="1">
    <citation type="submission" date="2021-06" db="EMBL/GenBank/DDBJ databases">
        <authorList>
            <person name="Kallberg Y."/>
            <person name="Tangrot J."/>
            <person name="Rosling A."/>
        </authorList>
    </citation>
    <scope>NUCLEOTIDE SEQUENCE</scope>
    <source>
        <strain evidence="2">BR232B</strain>
    </source>
</reference>
<sequence>MVYEYVQECNSEASRIPSFREEWNQQNEDSEGDIQISIIDNVVFGDALQKSRELIKPKQNSKRARLRALAGDRRNEDKLSPNIDIKTKAGNDDNDIAEAPDESIIIERLPEEIIPNSYTPCVVLDVNENGSCHKVTKYQRPLIQLIGTWEIDNLAFEKANALHTLGACSSHYSKTRQVPCTGLKSRPVLNTKGLPENIPVQKDDHSLFVHNAMLYKAVTFHRKIGSGNKSDITCKDNHSGDTLMIFSRWIAYI</sequence>
<dbReference type="OrthoDB" id="2434832at2759"/>
<evidence type="ECO:0000313" key="3">
    <source>
        <dbReference type="Proteomes" id="UP000789739"/>
    </source>
</evidence>
<organism evidence="2 3">
    <name type="scientific">Paraglomus brasilianum</name>
    <dbReference type="NCBI Taxonomy" id="144538"/>
    <lineage>
        <taxon>Eukaryota</taxon>
        <taxon>Fungi</taxon>
        <taxon>Fungi incertae sedis</taxon>
        <taxon>Mucoromycota</taxon>
        <taxon>Glomeromycotina</taxon>
        <taxon>Glomeromycetes</taxon>
        <taxon>Paraglomerales</taxon>
        <taxon>Paraglomeraceae</taxon>
        <taxon>Paraglomus</taxon>
    </lineage>
</organism>
<feature type="compositionally biased region" description="Basic and acidic residues" evidence="1">
    <location>
        <begin position="70"/>
        <end position="91"/>
    </location>
</feature>
<dbReference type="AlphaFoldDB" id="A0A9N9DFV2"/>
<dbReference type="EMBL" id="CAJVPI010002067">
    <property type="protein sequence ID" value="CAG8634746.1"/>
    <property type="molecule type" value="Genomic_DNA"/>
</dbReference>
<feature type="region of interest" description="Disordered" evidence="1">
    <location>
        <begin position="69"/>
        <end position="96"/>
    </location>
</feature>
<gene>
    <name evidence="2" type="ORF">PBRASI_LOCUS9443</name>
</gene>
<evidence type="ECO:0000256" key="1">
    <source>
        <dbReference type="SAM" id="MobiDB-lite"/>
    </source>
</evidence>
<evidence type="ECO:0000313" key="2">
    <source>
        <dbReference type="EMBL" id="CAG8634746.1"/>
    </source>
</evidence>
<comment type="caution">
    <text evidence="2">The sequence shown here is derived from an EMBL/GenBank/DDBJ whole genome shotgun (WGS) entry which is preliminary data.</text>
</comment>
<protein>
    <submittedName>
        <fullName evidence="2">8378_t:CDS:1</fullName>
    </submittedName>
</protein>
<dbReference type="Proteomes" id="UP000789739">
    <property type="component" value="Unassembled WGS sequence"/>
</dbReference>